<accession>A0ABD1VIM3</accession>
<keyword evidence="3" id="KW-1185">Reference proteome</keyword>
<gene>
    <name evidence="2" type="ORF">Fot_18596</name>
</gene>
<evidence type="ECO:0000313" key="3">
    <source>
        <dbReference type="Proteomes" id="UP001604277"/>
    </source>
</evidence>
<evidence type="ECO:0000313" key="2">
    <source>
        <dbReference type="EMBL" id="KAL2537205.1"/>
    </source>
</evidence>
<sequence length="172" mass="19990">MDTKEKHFKLLKARELTGEVRGLLRLDNWGLPNFRSLNPLYELDDSIPIRKPKSPIVSPKIHQRYNILPNQSNRGWICYLAFKRQGVDLVLTNNRMSDSELDDHWTISPSLKDMQWCQRENLVTRAHGLLLLFAASITIILIPNLNSNWLICWINGCSSIIRVVCLMSNHWL</sequence>
<keyword evidence="1" id="KW-0812">Transmembrane</keyword>
<comment type="caution">
    <text evidence="2">The sequence shown here is derived from an EMBL/GenBank/DDBJ whole genome shotgun (WGS) entry which is preliminary data.</text>
</comment>
<evidence type="ECO:0000256" key="1">
    <source>
        <dbReference type="SAM" id="Phobius"/>
    </source>
</evidence>
<proteinExistence type="predicted"/>
<reference evidence="3" key="1">
    <citation type="submission" date="2024-07" db="EMBL/GenBank/DDBJ databases">
        <title>Two chromosome-level genome assemblies of Korean endemic species Abeliophyllum distichum and Forsythia ovata (Oleaceae).</title>
        <authorList>
            <person name="Jang H."/>
        </authorList>
    </citation>
    <scope>NUCLEOTIDE SEQUENCE [LARGE SCALE GENOMIC DNA]</scope>
</reference>
<keyword evidence="1" id="KW-1133">Transmembrane helix</keyword>
<keyword evidence="1" id="KW-0472">Membrane</keyword>
<dbReference type="EMBL" id="JBFOLJ010000005">
    <property type="protein sequence ID" value="KAL2537205.1"/>
    <property type="molecule type" value="Genomic_DNA"/>
</dbReference>
<protein>
    <submittedName>
        <fullName evidence="2">Uncharacterized protein</fullName>
    </submittedName>
</protein>
<dbReference type="AlphaFoldDB" id="A0ABD1VIM3"/>
<name>A0ABD1VIM3_9LAMI</name>
<feature type="transmembrane region" description="Helical" evidence="1">
    <location>
        <begin position="122"/>
        <end position="142"/>
    </location>
</feature>
<dbReference type="Proteomes" id="UP001604277">
    <property type="component" value="Unassembled WGS sequence"/>
</dbReference>
<organism evidence="2 3">
    <name type="scientific">Forsythia ovata</name>
    <dbReference type="NCBI Taxonomy" id="205694"/>
    <lineage>
        <taxon>Eukaryota</taxon>
        <taxon>Viridiplantae</taxon>
        <taxon>Streptophyta</taxon>
        <taxon>Embryophyta</taxon>
        <taxon>Tracheophyta</taxon>
        <taxon>Spermatophyta</taxon>
        <taxon>Magnoliopsida</taxon>
        <taxon>eudicotyledons</taxon>
        <taxon>Gunneridae</taxon>
        <taxon>Pentapetalae</taxon>
        <taxon>asterids</taxon>
        <taxon>lamiids</taxon>
        <taxon>Lamiales</taxon>
        <taxon>Oleaceae</taxon>
        <taxon>Forsythieae</taxon>
        <taxon>Forsythia</taxon>
    </lineage>
</organism>